<proteinExistence type="predicted"/>
<comment type="caution">
    <text evidence="1">The sequence shown here is derived from an EMBL/GenBank/DDBJ whole genome shotgun (WGS) entry which is preliminary data.</text>
</comment>
<gene>
    <name evidence="1" type="ORF">RRF57_009543</name>
</gene>
<accession>A0AAN7V2Q9</accession>
<dbReference type="EMBL" id="JAWHQM010000036">
    <property type="protein sequence ID" value="KAK5633829.1"/>
    <property type="molecule type" value="Genomic_DNA"/>
</dbReference>
<reference evidence="1 2" key="1">
    <citation type="submission" date="2023-10" db="EMBL/GenBank/DDBJ databases">
        <title>Draft genome sequence of Xylaria bambusicola isolate GMP-LS, the root and basal stem rot pathogen of sugarcane in Indonesia.</title>
        <authorList>
            <person name="Selvaraj P."/>
            <person name="Muralishankar V."/>
            <person name="Muruganantham S."/>
            <person name="Sp S."/>
            <person name="Haryani S."/>
            <person name="Lau K.J.X."/>
            <person name="Naqvi N.I."/>
        </authorList>
    </citation>
    <scope>NUCLEOTIDE SEQUENCE [LARGE SCALE GENOMIC DNA]</scope>
    <source>
        <strain evidence="1">GMP-LS</strain>
    </source>
</reference>
<organism evidence="1 2">
    <name type="scientific">Xylaria bambusicola</name>
    <dbReference type="NCBI Taxonomy" id="326684"/>
    <lineage>
        <taxon>Eukaryota</taxon>
        <taxon>Fungi</taxon>
        <taxon>Dikarya</taxon>
        <taxon>Ascomycota</taxon>
        <taxon>Pezizomycotina</taxon>
        <taxon>Sordariomycetes</taxon>
        <taxon>Xylariomycetidae</taxon>
        <taxon>Xylariales</taxon>
        <taxon>Xylariaceae</taxon>
        <taxon>Xylaria</taxon>
    </lineage>
</organism>
<sequence length="87" mass="9326">MLKCSIASAKDGIQTELLKYISSPWKYLRSTLHQDPIPIPLCPDAATGRCGSETGTGLGACKTALPFQTLLAERSSIGILTRLPRPV</sequence>
<dbReference type="AlphaFoldDB" id="A0AAN7V2Q9"/>
<evidence type="ECO:0000313" key="1">
    <source>
        <dbReference type="EMBL" id="KAK5633829.1"/>
    </source>
</evidence>
<keyword evidence="2" id="KW-1185">Reference proteome</keyword>
<evidence type="ECO:0000313" key="2">
    <source>
        <dbReference type="Proteomes" id="UP001305414"/>
    </source>
</evidence>
<name>A0AAN7V2Q9_9PEZI</name>
<protein>
    <submittedName>
        <fullName evidence="1">Uncharacterized protein</fullName>
    </submittedName>
</protein>
<dbReference type="Proteomes" id="UP001305414">
    <property type="component" value="Unassembled WGS sequence"/>
</dbReference>